<gene>
    <name evidence="14" type="primary">dnaX</name>
    <name evidence="14" type="ORF">H8696_00555</name>
</gene>
<dbReference type="InterPro" id="IPR027417">
    <property type="entry name" value="P-loop_NTPase"/>
</dbReference>
<dbReference type="GO" id="GO:0005524">
    <property type="term" value="F:ATP binding"/>
    <property type="evidence" value="ECO:0007669"/>
    <property type="project" value="UniProtKB-KW"/>
</dbReference>
<dbReference type="EMBL" id="JACRSR010000001">
    <property type="protein sequence ID" value="MBC8530337.1"/>
    <property type="molecule type" value="Genomic_DNA"/>
</dbReference>
<keyword evidence="3 14" id="KW-0808">Transferase</keyword>
<dbReference type="InterPro" id="IPR008921">
    <property type="entry name" value="DNA_pol3_clamp-load_cplx_C"/>
</dbReference>
<feature type="region of interest" description="Disordered" evidence="12">
    <location>
        <begin position="383"/>
        <end position="445"/>
    </location>
</feature>
<evidence type="ECO:0000256" key="6">
    <source>
        <dbReference type="ARBA" id="ARBA00022723"/>
    </source>
</evidence>
<evidence type="ECO:0000256" key="8">
    <source>
        <dbReference type="ARBA" id="ARBA00022833"/>
    </source>
</evidence>
<evidence type="ECO:0000256" key="3">
    <source>
        <dbReference type="ARBA" id="ARBA00022679"/>
    </source>
</evidence>
<dbReference type="Pfam" id="PF22608">
    <property type="entry name" value="DNAX_ATPase_lid"/>
    <property type="match status" value="1"/>
</dbReference>
<dbReference type="SUPFAM" id="SSF52540">
    <property type="entry name" value="P-loop containing nucleoside triphosphate hydrolases"/>
    <property type="match status" value="1"/>
</dbReference>
<keyword evidence="8" id="KW-0862">Zinc</keyword>
<evidence type="ECO:0000256" key="7">
    <source>
        <dbReference type="ARBA" id="ARBA00022741"/>
    </source>
</evidence>
<evidence type="ECO:0000256" key="1">
    <source>
        <dbReference type="ARBA" id="ARBA00006360"/>
    </source>
</evidence>
<feature type="compositionally biased region" description="Pro residues" evidence="12">
    <location>
        <begin position="428"/>
        <end position="438"/>
    </location>
</feature>
<organism evidence="14 15">
    <name type="scientific">Gehongia tenuis</name>
    <dbReference type="NCBI Taxonomy" id="2763655"/>
    <lineage>
        <taxon>Bacteria</taxon>
        <taxon>Bacillati</taxon>
        <taxon>Bacillota</taxon>
        <taxon>Clostridia</taxon>
        <taxon>Christensenellales</taxon>
        <taxon>Christensenellaceae</taxon>
        <taxon>Gehongia</taxon>
    </lineage>
</organism>
<proteinExistence type="inferred from homology"/>
<dbReference type="NCBIfam" id="TIGR02397">
    <property type="entry name" value="dnaX_nterm"/>
    <property type="match status" value="1"/>
</dbReference>
<evidence type="ECO:0000256" key="10">
    <source>
        <dbReference type="ARBA" id="ARBA00022932"/>
    </source>
</evidence>
<dbReference type="SUPFAM" id="SSF48019">
    <property type="entry name" value="post-AAA+ oligomerization domain-like"/>
    <property type="match status" value="1"/>
</dbReference>
<dbReference type="FunFam" id="3.40.50.300:FF:000014">
    <property type="entry name" value="DNA polymerase III subunit gamma/tau"/>
    <property type="match status" value="1"/>
</dbReference>
<dbReference type="PRINTS" id="PR00300">
    <property type="entry name" value="CLPPROTEASEA"/>
</dbReference>
<dbReference type="Pfam" id="PF12169">
    <property type="entry name" value="DNA_pol3_gamma3"/>
    <property type="match status" value="1"/>
</dbReference>
<dbReference type="Gene3D" id="1.10.8.60">
    <property type="match status" value="1"/>
</dbReference>
<evidence type="ECO:0000256" key="5">
    <source>
        <dbReference type="ARBA" id="ARBA00022705"/>
    </source>
</evidence>
<dbReference type="CDD" id="cd00009">
    <property type="entry name" value="AAA"/>
    <property type="match status" value="1"/>
</dbReference>
<sequence length="555" mass="60307">MIVAYTALYRAYRPARFEDMVGQEAVVATLKNQVASGRIAHAYLFCGSRGTGKTSAAKILARAVNCEHPEEAPCGHCGVCERSGDEGFIDILEIDAASNNGVEEIRDLREKVKYPPAYGRYKVYIIDEVHMLSTGAFNALLKTLEEPPAHVVFILATTEPSRLPATVLSRCQRFDFRRLDTATLTGLLRDVVGRAGGNADEKALMLIARMAKGGARDALSIADMALSYGERITEATVRDILGMPEEERMAEMAEAVLEGDSSAILEGVREVYTRGQDLAVFAAALAGYFRDLLAIRSVKNPADVVDASPEELERMGGLAAKYGRDELFYAASRLAKVESEMKWSDQGRYILELALMEAARPETDERAALMARLEKLERRVAEGVPGPRADLPPAAAPAADSPPWEMSEAAPETLPAAPPAQPSEAPESSPPEPGPEPAGAPAGHFSGDAAAAWQKVLKVVKRERIALYTLIKSGVAQEVQDQVLFVGFEASPANQLYQGQMEKANNRDYLDEVAARALGEGWKIRSRRLKPADEPLFPAAQAFFGEMTEREENPS</sequence>
<dbReference type="GO" id="GO:0006261">
    <property type="term" value="P:DNA-templated DNA replication"/>
    <property type="evidence" value="ECO:0007669"/>
    <property type="project" value="TreeGrafter"/>
</dbReference>
<reference evidence="14" key="1">
    <citation type="submission" date="2020-08" db="EMBL/GenBank/DDBJ databases">
        <title>Genome public.</title>
        <authorList>
            <person name="Liu C."/>
            <person name="Sun Q."/>
        </authorList>
    </citation>
    <scope>NUCLEOTIDE SEQUENCE</scope>
    <source>
        <strain evidence="14">NSJ-53</strain>
    </source>
</reference>
<dbReference type="InterPro" id="IPR003593">
    <property type="entry name" value="AAA+_ATPase"/>
</dbReference>
<dbReference type="InterPro" id="IPR050238">
    <property type="entry name" value="DNA_Rep/Repair_Clamp_Loader"/>
</dbReference>
<dbReference type="Gene3D" id="3.40.50.300">
    <property type="entry name" value="P-loop containing nucleotide triphosphate hydrolases"/>
    <property type="match status" value="1"/>
</dbReference>
<dbReference type="SMART" id="SM00382">
    <property type="entry name" value="AAA"/>
    <property type="match status" value="1"/>
</dbReference>
<evidence type="ECO:0000259" key="13">
    <source>
        <dbReference type="SMART" id="SM00382"/>
    </source>
</evidence>
<dbReference type="Gene3D" id="1.20.272.10">
    <property type="match status" value="1"/>
</dbReference>
<feature type="domain" description="AAA+ ATPase" evidence="13">
    <location>
        <begin position="39"/>
        <end position="180"/>
    </location>
</feature>
<dbReference type="PANTHER" id="PTHR11669:SF0">
    <property type="entry name" value="PROTEIN STICHEL-LIKE 2"/>
    <property type="match status" value="1"/>
</dbReference>
<evidence type="ECO:0000256" key="4">
    <source>
        <dbReference type="ARBA" id="ARBA00022695"/>
    </source>
</evidence>
<keyword evidence="4 14" id="KW-0548">Nucleotidyltransferase</keyword>
<dbReference type="PANTHER" id="PTHR11669">
    <property type="entry name" value="REPLICATION FACTOR C / DNA POLYMERASE III GAMMA-TAU SUBUNIT"/>
    <property type="match status" value="1"/>
</dbReference>
<evidence type="ECO:0000313" key="14">
    <source>
        <dbReference type="EMBL" id="MBC8530337.1"/>
    </source>
</evidence>
<feature type="compositionally biased region" description="Low complexity" evidence="12">
    <location>
        <begin position="385"/>
        <end position="415"/>
    </location>
</feature>
<dbReference type="InterPro" id="IPR022754">
    <property type="entry name" value="DNA_pol_III_gamma-3"/>
</dbReference>
<evidence type="ECO:0000256" key="2">
    <source>
        <dbReference type="ARBA" id="ARBA00012417"/>
    </source>
</evidence>
<dbReference type="Pfam" id="PF13177">
    <property type="entry name" value="DNA_pol3_delta2"/>
    <property type="match status" value="1"/>
</dbReference>
<dbReference type="CDD" id="cd18137">
    <property type="entry name" value="HLD_clamp_pol_III_gamma_tau"/>
    <property type="match status" value="1"/>
</dbReference>
<dbReference type="Proteomes" id="UP000623172">
    <property type="component" value="Unassembled WGS sequence"/>
</dbReference>
<comment type="similarity">
    <text evidence="1">Belongs to the DnaX/STICHEL family.</text>
</comment>
<keyword evidence="7" id="KW-0547">Nucleotide-binding</keyword>
<evidence type="ECO:0000256" key="11">
    <source>
        <dbReference type="ARBA" id="ARBA00049244"/>
    </source>
</evidence>
<keyword evidence="10" id="KW-0239">DNA-directed DNA polymerase</keyword>
<keyword evidence="15" id="KW-1185">Reference proteome</keyword>
<dbReference type="InterPro" id="IPR012763">
    <property type="entry name" value="DNA_pol_III_sug/sutau_N"/>
</dbReference>
<keyword evidence="9" id="KW-0067">ATP-binding</keyword>
<dbReference type="GO" id="GO:0003887">
    <property type="term" value="F:DNA-directed DNA polymerase activity"/>
    <property type="evidence" value="ECO:0007669"/>
    <property type="project" value="UniProtKB-KW"/>
</dbReference>
<name>A0A926D2V1_9FIRM</name>
<dbReference type="EC" id="2.7.7.7" evidence="2"/>
<keyword evidence="6" id="KW-0479">Metal-binding</keyword>
<comment type="caution">
    <text evidence="14">The sequence shown here is derived from an EMBL/GenBank/DDBJ whole genome shotgun (WGS) entry which is preliminary data.</text>
</comment>
<evidence type="ECO:0000256" key="9">
    <source>
        <dbReference type="ARBA" id="ARBA00022840"/>
    </source>
</evidence>
<dbReference type="NCBIfam" id="NF004046">
    <property type="entry name" value="PRK05563.1"/>
    <property type="match status" value="1"/>
</dbReference>
<evidence type="ECO:0000256" key="12">
    <source>
        <dbReference type="SAM" id="MobiDB-lite"/>
    </source>
</evidence>
<dbReference type="GO" id="GO:0046872">
    <property type="term" value="F:metal ion binding"/>
    <property type="evidence" value="ECO:0007669"/>
    <property type="project" value="UniProtKB-KW"/>
</dbReference>
<comment type="catalytic activity">
    <reaction evidence="11">
        <text>DNA(n) + a 2'-deoxyribonucleoside 5'-triphosphate = DNA(n+1) + diphosphate</text>
        <dbReference type="Rhea" id="RHEA:22508"/>
        <dbReference type="Rhea" id="RHEA-COMP:17339"/>
        <dbReference type="Rhea" id="RHEA-COMP:17340"/>
        <dbReference type="ChEBI" id="CHEBI:33019"/>
        <dbReference type="ChEBI" id="CHEBI:61560"/>
        <dbReference type="ChEBI" id="CHEBI:173112"/>
        <dbReference type="EC" id="2.7.7.7"/>
    </reaction>
</comment>
<keyword evidence="5" id="KW-0235">DNA replication</keyword>
<dbReference type="RefSeq" id="WP_249314234.1">
    <property type="nucleotide sequence ID" value="NZ_JACRSR010000001.1"/>
</dbReference>
<dbReference type="AlphaFoldDB" id="A0A926D2V1"/>
<protein>
    <recommendedName>
        <fullName evidence="2">DNA-directed DNA polymerase</fullName>
        <ecNumber evidence="2">2.7.7.7</ecNumber>
    </recommendedName>
</protein>
<dbReference type="InterPro" id="IPR045085">
    <property type="entry name" value="HLD_clamp_pol_III_gamma_tau"/>
</dbReference>
<dbReference type="GO" id="GO:0003677">
    <property type="term" value="F:DNA binding"/>
    <property type="evidence" value="ECO:0007669"/>
    <property type="project" value="InterPro"/>
</dbReference>
<dbReference type="InterPro" id="IPR001270">
    <property type="entry name" value="ClpA/B"/>
</dbReference>
<dbReference type="GO" id="GO:0009360">
    <property type="term" value="C:DNA polymerase III complex"/>
    <property type="evidence" value="ECO:0007669"/>
    <property type="project" value="InterPro"/>
</dbReference>
<accession>A0A926D2V1</accession>
<evidence type="ECO:0000313" key="15">
    <source>
        <dbReference type="Proteomes" id="UP000623172"/>
    </source>
</evidence>